<keyword evidence="1" id="KW-0328">Glycosyltransferase</keyword>
<evidence type="ECO:0000256" key="2">
    <source>
        <dbReference type="ARBA" id="ARBA00022679"/>
    </source>
</evidence>
<dbReference type="GO" id="GO:0016020">
    <property type="term" value="C:membrane"/>
    <property type="evidence" value="ECO:0007669"/>
    <property type="project" value="InterPro"/>
</dbReference>
<accession>A0AA51UIQ8</accession>
<dbReference type="Gene3D" id="3.40.50.11350">
    <property type="match status" value="1"/>
</dbReference>
<proteinExistence type="predicted"/>
<dbReference type="RefSeq" id="WP_309310120.1">
    <property type="nucleotide sequence ID" value="NZ_CP133592.1"/>
</dbReference>
<dbReference type="CDD" id="cd11301">
    <property type="entry name" value="Fut1_Fut2_like"/>
    <property type="match status" value="1"/>
</dbReference>
<reference evidence="3 4" key="1">
    <citation type="submission" date="2023-08" db="EMBL/GenBank/DDBJ databases">
        <title>Methanolobus mangrovi sp. nov. and Methanolobus sediminis sp. nov, two novel methylotrophic methanogens isolated from mangrove sediments in China.</title>
        <authorList>
            <person name="Zhou J."/>
        </authorList>
    </citation>
    <scope>NUCLEOTIDE SEQUENCE [LARGE SCALE GENOMIC DNA]</scope>
    <source>
        <strain evidence="3 4">FTZ6</strain>
    </source>
</reference>
<keyword evidence="4" id="KW-1185">Reference proteome</keyword>
<organism evidence="3 4">
    <name type="scientific">Methanolobus sediminis</name>
    <dbReference type="NCBI Taxonomy" id="3072978"/>
    <lineage>
        <taxon>Archaea</taxon>
        <taxon>Methanobacteriati</taxon>
        <taxon>Methanobacteriota</taxon>
        <taxon>Stenosarchaea group</taxon>
        <taxon>Methanomicrobia</taxon>
        <taxon>Methanosarcinales</taxon>
        <taxon>Methanosarcinaceae</taxon>
        <taxon>Methanolobus</taxon>
    </lineage>
</organism>
<dbReference type="GO" id="GO:0008107">
    <property type="term" value="F:galactoside 2-alpha-L-fucosyltransferase activity"/>
    <property type="evidence" value="ECO:0007669"/>
    <property type="project" value="InterPro"/>
</dbReference>
<dbReference type="GO" id="GO:0005975">
    <property type="term" value="P:carbohydrate metabolic process"/>
    <property type="evidence" value="ECO:0007669"/>
    <property type="project" value="InterPro"/>
</dbReference>
<evidence type="ECO:0000256" key="1">
    <source>
        <dbReference type="ARBA" id="ARBA00022676"/>
    </source>
</evidence>
<keyword evidence="2" id="KW-0808">Transferase</keyword>
<sequence length="291" mass="34077">MIIVKLMGGLGNQMFQYAAGRRLALEHNTILKLDLSFLLDRTPRENFTYRPYELDVFNIQGEIASPSEINKFAPANNNIFNYIKQKLKISKIITEPHFHFDKGILSSPDNSYLDGYWQSEKYFKEIRDIIHTDFTFKVKPTNINQKLANEIGFCESVSIHIRRGDYVSNPETKKLHGYCSLEYYEKAIKKICCYVENPHFFIFSDDPDWAEDNLIYDCPIKFVTHNDSEKGYEDLRLMSLCKHNIIANSSFSWWGAWLNKNPEKIVLSPEKWFNDSSINTDDLVPDNWIRT</sequence>
<evidence type="ECO:0000313" key="4">
    <source>
        <dbReference type="Proteomes" id="UP001182908"/>
    </source>
</evidence>
<dbReference type="Pfam" id="PF01531">
    <property type="entry name" value="Glyco_transf_11"/>
    <property type="match status" value="1"/>
</dbReference>
<name>A0AA51UIQ8_9EURY</name>
<dbReference type="PANTHER" id="PTHR11927">
    <property type="entry name" value="GALACTOSIDE 2-L-FUCOSYLTRANSFERASE"/>
    <property type="match status" value="1"/>
</dbReference>
<dbReference type="GeneID" id="84232931"/>
<gene>
    <name evidence="3" type="ORF">RE474_09400</name>
</gene>
<dbReference type="Proteomes" id="UP001182908">
    <property type="component" value="Chromosome"/>
</dbReference>
<dbReference type="PANTHER" id="PTHR11927:SF9">
    <property type="entry name" value="L-FUCOSYLTRANSFERASE"/>
    <property type="match status" value="1"/>
</dbReference>
<protein>
    <submittedName>
        <fullName evidence="3">Alpha-1,2-fucosyltransferase</fullName>
    </submittedName>
</protein>
<dbReference type="InterPro" id="IPR002516">
    <property type="entry name" value="Glyco_trans_11"/>
</dbReference>
<dbReference type="EMBL" id="CP133592">
    <property type="protein sequence ID" value="WMW24308.1"/>
    <property type="molecule type" value="Genomic_DNA"/>
</dbReference>
<dbReference type="KEGG" id="mseb:RE474_09400"/>
<evidence type="ECO:0000313" key="3">
    <source>
        <dbReference type="EMBL" id="WMW24308.1"/>
    </source>
</evidence>
<dbReference type="AlphaFoldDB" id="A0AA51UIQ8"/>